<comment type="catalytic activity">
    <reaction evidence="2">
        <text>2 GTP = 3',3'-c-di-GMP + 2 diphosphate</text>
        <dbReference type="Rhea" id="RHEA:24898"/>
        <dbReference type="ChEBI" id="CHEBI:33019"/>
        <dbReference type="ChEBI" id="CHEBI:37565"/>
        <dbReference type="ChEBI" id="CHEBI:58805"/>
        <dbReference type="EC" id="2.7.7.65"/>
    </reaction>
</comment>
<feature type="coiled-coil region" evidence="3">
    <location>
        <begin position="405"/>
        <end position="432"/>
    </location>
</feature>
<dbReference type="SMART" id="SM00267">
    <property type="entry name" value="GGDEF"/>
    <property type="match status" value="1"/>
</dbReference>
<organism evidence="6 7">
    <name type="scientific">Arenimonas composti TR7-09 = DSM 18010</name>
    <dbReference type="NCBI Taxonomy" id="1121013"/>
    <lineage>
        <taxon>Bacteria</taxon>
        <taxon>Pseudomonadati</taxon>
        <taxon>Pseudomonadota</taxon>
        <taxon>Gammaproteobacteria</taxon>
        <taxon>Lysobacterales</taxon>
        <taxon>Lysobacteraceae</taxon>
        <taxon>Arenimonas</taxon>
    </lineage>
</organism>
<feature type="chain" id="PRO_5001871189" description="diguanylate cyclase" evidence="4">
    <location>
        <begin position="18"/>
        <end position="658"/>
    </location>
</feature>
<dbReference type="InterPro" id="IPR043128">
    <property type="entry name" value="Rev_trsase/Diguanyl_cyclase"/>
</dbReference>
<dbReference type="SMART" id="SM00028">
    <property type="entry name" value="TPR"/>
    <property type="match status" value="4"/>
</dbReference>
<dbReference type="PANTHER" id="PTHR45138:SF9">
    <property type="entry name" value="DIGUANYLATE CYCLASE DGCM-RELATED"/>
    <property type="match status" value="1"/>
</dbReference>
<dbReference type="InterPro" id="IPR019734">
    <property type="entry name" value="TPR_rpt"/>
</dbReference>
<dbReference type="STRING" id="1121013.GCA_000426365_02132"/>
<evidence type="ECO:0000313" key="6">
    <source>
        <dbReference type="EMBL" id="KFN50716.1"/>
    </source>
</evidence>
<dbReference type="EMBL" id="AWXU01000017">
    <property type="protein sequence ID" value="KFN50716.1"/>
    <property type="molecule type" value="Genomic_DNA"/>
</dbReference>
<dbReference type="Gene3D" id="1.25.40.10">
    <property type="entry name" value="Tetratricopeptide repeat domain"/>
    <property type="match status" value="2"/>
</dbReference>
<evidence type="ECO:0000256" key="4">
    <source>
        <dbReference type="SAM" id="SignalP"/>
    </source>
</evidence>
<dbReference type="Gene3D" id="3.30.70.270">
    <property type="match status" value="1"/>
</dbReference>
<evidence type="ECO:0000256" key="1">
    <source>
        <dbReference type="ARBA" id="ARBA00012528"/>
    </source>
</evidence>
<dbReference type="GO" id="GO:0043709">
    <property type="term" value="P:cell adhesion involved in single-species biofilm formation"/>
    <property type="evidence" value="ECO:0007669"/>
    <property type="project" value="TreeGrafter"/>
</dbReference>
<dbReference type="SUPFAM" id="SSF55073">
    <property type="entry name" value="Nucleotide cyclase"/>
    <property type="match status" value="1"/>
</dbReference>
<dbReference type="PANTHER" id="PTHR45138">
    <property type="entry name" value="REGULATORY COMPONENTS OF SENSORY TRANSDUCTION SYSTEM"/>
    <property type="match status" value="1"/>
</dbReference>
<dbReference type="PROSITE" id="PS50887">
    <property type="entry name" value="GGDEF"/>
    <property type="match status" value="1"/>
</dbReference>
<sequence>MPWYVGALLALPLAAAAACPDSATRARLRQDAEALNAPGIAVDVAPERLRASWEAVLAATRACAPADPRAEAEVLAAWAEAARSTGDADTGYVLEERRLAFAREHGLADHRGDAALRQGAALVARSAFDRARERLHEALAAFGETGDTARIAAAHSELSRLDRRRGDYLPALRQELAALALRRSLDPPPELSRSLLNLAVLYEQLELFDEARQHYHEALLAAELEGVPLGVADVLNGYAGFLNDFGAADASEALRMAERALEIVRRHGNRARIGSCLLQVGRAQMNLGDRTAAAQSLLAALAEADAAASAALRAHVQFRRGELLAADGDVAGALALVEEARRAYEQQGNRHRLIKVHAVLERLYAARGDKLAALQSGREHYRLRNELLGANATGKLGELLGNFQLDEERLRSERLRQENALAEAALRSEREMRSRTILQSAAIALAMLLLAWRHLSTRRLNALLEEKSSELEAQRQLLADANRELTNFSDELLARSRIDALTGLASRSHGMQRLAERLAGDDPHWALMILDIDHFKAINDRYGHPMGDQVLIAVSSALRETVPEGAELARIGGEEFMAIVPDFPRGLARELGEAICARVRLLRIDLGGTVVQVSISIGLLEVAEASVTSVRDALVRADRALYVAKRDGRDCVRVAADA</sequence>
<evidence type="ECO:0000313" key="7">
    <source>
        <dbReference type="Proteomes" id="UP000029391"/>
    </source>
</evidence>
<gene>
    <name evidence="6" type="ORF">P873_06015</name>
</gene>
<evidence type="ECO:0000256" key="3">
    <source>
        <dbReference type="SAM" id="Coils"/>
    </source>
</evidence>
<dbReference type="Pfam" id="PF00990">
    <property type="entry name" value="GGDEF"/>
    <property type="match status" value="1"/>
</dbReference>
<evidence type="ECO:0000256" key="2">
    <source>
        <dbReference type="ARBA" id="ARBA00034247"/>
    </source>
</evidence>
<reference evidence="6 7" key="1">
    <citation type="submission" date="2013-09" db="EMBL/GenBank/DDBJ databases">
        <title>Genome sequencing of Arenimonas composti.</title>
        <authorList>
            <person name="Chen F."/>
            <person name="Wang G."/>
        </authorList>
    </citation>
    <scope>NUCLEOTIDE SEQUENCE [LARGE SCALE GENOMIC DNA]</scope>
    <source>
        <strain evidence="6 7">TR7-09</strain>
    </source>
</reference>
<feature type="coiled-coil region" evidence="3">
    <location>
        <begin position="461"/>
        <end position="491"/>
    </location>
</feature>
<dbReference type="CDD" id="cd01949">
    <property type="entry name" value="GGDEF"/>
    <property type="match status" value="1"/>
</dbReference>
<dbReference type="EC" id="2.7.7.65" evidence="1"/>
<dbReference type="GO" id="GO:0052621">
    <property type="term" value="F:diguanylate cyclase activity"/>
    <property type="evidence" value="ECO:0007669"/>
    <property type="project" value="UniProtKB-EC"/>
</dbReference>
<comment type="caution">
    <text evidence="6">The sequence shown here is derived from an EMBL/GenBank/DDBJ whole genome shotgun (WGS) entry which is preliminary data.</text>
</comment>
<dbReference type="eggNOG" id="COG3706">
    <property type="taxonomic scope" value="Bacteria"/>
</dbReference>
<dbReference type="GO" id="GO:1902201">
    <property type="term" value="P:negative regulation of bacterial-type flagellum-dependent cell motility"/>
    <property type="evidence" value="ECO:0007669"/>
    <property type="project" value="TreeGrafter"/>
</dbReference>
<keyword evidence="4" id="KW-0732">Signal</keyword>
<dbReference type="NCBIfam" id="TIGR00254">
    <property type="entry name" value="GGDEF"/>
    <property type="match status" value="1"/>
</dbReference>
<dbReference type="InterPro" id="IPR011990">
    <property type="entry name" value="TPR-like_helical_dom_sf"/>
</dbReference>
<dbReference type="InterPro" id="IPR029787">
    <property type="entry name" value="Nucleotide_cyclase"/>
</dbReference>
<proteinExistence type="predicted"/>
<dbReference type="AlphaFoldDB" id="A0A091BG39"/>
<feature type="signal peptide" evidence="4">
    <location>
        <begin position="1"/>
        <end position="17"/>
    </location>
</feature>
<dbReference type="SUPFAM" id="SSF48452">
    <property type="entry name" value="TPR-like"/>
    <property type="match status" value="2"/>
</dbReference>
<accession>A0A091BG39</accession>
<protein>
    <recommendedName>
        <fullName evidence="1">diguanylate cyclase</fullName>
        <ecNumber evidence="1">2.7.7.65</ecNumber>
    </recommendedName>
</protein>
<dbReference type="GO" id="GO:0005886">
    <property type="term" value="C:plasma membrane"/>
    <property type="evidence" value="ECO:0007669"/>
    <property type="project" value="TreeGrafter"/>
</dbReference>
<dbReference type="InterPro" id="IPR050469">
    <property type="entry name" value="Diguanylate_Cyclase"/>
</dbReference>
<keyword evidence="3" id="KW-0175">Coiled coil</keyword>
<name>A0A091BG39_9GAMM</name>
<keyword evidence="7" id="KW-1185">Reference proteome</keyword>
<feature type="domain" description="GGDEF" evidence="5">
    <location>
        <begin position="523"/>
        <end position="657"/>
    </location>
</feature>
<evidence type="ECO:0000259" key="5">
    <source>
        <dbReference type="PROSITE" id="PS50887"/>
    </source>
</evidence>
<dbReference type="Proteomes" id="UP000029391">
    <property type="component" value="Unassembled WGS sequence"/>
</dbReference>
<dbReference type="InterPro" id="IPR000160">
    <property type="entry name" value="GGDEF_dom"/>
</dbReference>